<sequence>MRGHEWWQGLAIFVCAAMISVLMGTSWSFLQILLVVPAYFIGRRCESMQPALIGFGVGLIAQLALSWIAEPSDFLSVWFTALVTDFVCLLLPWWLGRSLRLREVRRFQEDDIITELARVRERNRIAEDMHDLVGHDLALIALHSGALEVSADASDDQKKAASQIRARAVAATDRLHEILGVLRAEETEPRRAPNGHDLDRIVDSAREPGMDVDISVTGSIAAEAVARAVERVVQESLTNAAKHAPGAPVAITVDAGETDVNVAVVNEGGGSSARAETLSSSESRHGSTHTGMGLIAAEERIRLLGGTMSAEPDHGGFRVSASIPQVADEKASRTQTDSQARGTISRQTDAATKDRLRRAQRNQRASMRRAALVPGVCAVVLLVTLVVFQILTYTSVGLPSDRFAQIHLGQAKSEAEAVLPRSHVDLAGVPPTVTVPTAEPGSSCEFYLARETVIDFSSDIYRICTRDGVITAADRLSPEE</sequence>
<evidence type="ECO:0000256" key="1">
    <source>
        <dbReference type="ARBA" id="ARBA00000085"/>
    </source>
</evidence>
<dbReference type="SUPFAM" id="SSF55874">
    <property type="entry name" value="ATPase domain of HSP90 chaperone/DNA topoisomerase II/histidine kinase"/>
    <property type="match status" value="1"/>
</dbReference>
<accession>A0A1H1V6D4</accession>
<gene>
    <name evidence="12" type="ORF">SAMN04489751_2909</name>
</gene>
<feature type="transmembrane region" description="Helical" evidence="10">
    <location>
        <begin position="51"/>
        <end position="69"/>
    </location>
</feature>
<feature type="domain" description="Histidine kinase/HSP90-like ATPase" evidence="11">
    <location>
        <begin position="224"/>
        <end position="327"/>
    </location>
</feature>
<feature type="transmembrane region" description="Helical" evidence="10">
    <location>
        <begin position="75"/>
        <end position="96"/>
    </location>
</feature>
<evidence type="ECO:0000256" key="10">
    <source>
        <dbReference type="SAM" id="Phobius"/>
    </source>
</evidence>
<feature type="transmembrane region" description="Helical" evidence="10">
    <location>
        <begin position="6"/>
        <end position="39"/>
    </location>
</feature>
<dbReference type="PANTHER" id="PTHR24421:SF10">
    <property type="entry name" value="NITRATE_NITRITE SENSOR PROTEIN NARQ"/>
    <property type="match status" value="1"/>
</dbReference>
<feature type="region of interest" description="Disordered" evidence="9">
    <location>
        <begin position="324"/>
        <end position="355"/>
    </location>
</feature>
<dbReference type="GO" id="GO:0005524">
    <property type="term" value="F:ATP binding"/>
    <property type="evidence" value="ECO:0007669"/>
    <property type="project" value="UniProtKB-KW"/>
</dbReference>
<organism evidence="12 13">
    <name type="scientific">Brevibacterium sandarakinum</name>
    <dbReference type="NCBI Taxonomy" id="629680"/>
    <lineage>
        <taxon>Bacteria</taxon>
        <taxon>Bacillati</taxon>
        <taxon>Actinomycetota</taxon>
        <taxon>Actinomycetes</taxon>
        <taxon>Micrococcales</taxon>
        <taxon>Brevibacteriaceae</taxon>
        <taxon>Brevibacterium</taxon>
    </lineage>
</organism>
<evidence type="ECO:0000259" key="11">
    <source>
        <dbReference type="SMART" id="SM00387"/>
    </source>
</evidence>
<dbReference type="Pfam" id="PF02518">
    <property type="entry name" value="HATPase_c"/>
    <property type="match status" value="1"/>
</dbReference>
<keyword evidence="8" id="KW-0902">Two-component regulatory system</keyword>
<proteinExistence type="predicted"/>
<dbReference type="AlphaFoldDB" id="A0A1H1V6D4"/>
<keyword evidence="13" id="KW-1185">Reference proteome</keyword>
<dbReference type="GO" id="GO:0016020">
    <property type="term" value="C:membrane"/>
    <property type="evidence" value="ECO:0007669"/>
    <property type="project" value="InterPro"/>
</dbReference>
<keyword evidence="10" id="KW-1133">Transmembrane helix</keyword>
<evidence type="ECO:0000313" key="12">
    <source>
        <dbReference type="EMBL" id="SDS80298.1"/>
    </source>
</evidence>
<evidence type="ECO:0000256" key="2">
    <source>
        <dbReference type="ARBA" id="ARBA00012438"/>
    </source>
</evidence>
<dbReference type="GO" id="GO:0046983">
    <property type="term" value="F:protein dimerization activity"/>
    <property type="evidence" value="ECO:0007669"/>
    <property type="project" value="InterPro"/>
</dbReference>
<dbReference type="InterPro" id="IPR036890">
    <property type="entry name" value="HATPase_C_sf"/>
</dbReference>
<evidence type="ECO:0000256" key="8">
    <source>
        <dbReference type="ARBA" id="ARBA00023012"/>
    </source>
</evidence>
<name>A0A1H1V6D4_BRESA</name>
<keyword evidence="4" id="KW-0808">Transferase</keyword>
<dbReference type="InterPro" id="IPR003594">
    <property type="entry name" value="HATPase_dom"/>
</dbReference>
<evidence type="ECO:0000256" key="7">
    <source>
        <dbReference type="ARBA" id="ARBA00022840"/>
    </source>
</evidence>
<reference evidence="12" key="1">
    <citation type="submission" date="2016-10" db="EMBL/GenBank/DDBJ databases">
        <authorList>
            <person name="Varghese N."/>
            <person name="Submissions S."/>
        </authorList>
    </citation>
    <scope>NUCLEOTIDE SEQUENCE [LARGE SCALE GENOMIC DNA]</scope>
    <source>
        <strain evidence="12">DSM 22082</strain>
    </source>
</reference>
<evidence type="ECO:0000256" key="6">
    <source>
        <dbReference type="ARBA" id="ARBA00022777"/>
    </source>
</evidence>
<dbReference type="Proteomes" id="UP000199700">
    <property type="component" value="Chromosome"/>
</dbReference>
<dbReference type="GO" id="GO:0000155">
    <property type="term" value="F:phosphorelay sensor kinase activity"/>
    <property type="evidence" value="ECO:0007669"/>
    <property type="project" value="InterPro"/>
</dbReference>
<dbReference type="InterPro" id="IPR011712">
    <property type="entry name" value="Sig_transdc_His_kin_sub3_dim/P"/>
</dbReference>
<dbReference type="SMART" id="SM00387">
    <property type="entry name" value="HATPase_c"/>
    <property type="match status" value="1"/>
</dbReference>
<dbReference type="OrthoDB" id="227596at2"/>
<dbReference type="RefSeq" id="WP_092106621.1">
    <property type="nucleotide sequence ID" value="NZ_LT629739.1"/>
</dbReference>
<dbReference type="Gene3D" id="1.20.5.1930">
    <property type="match status" value="1"/>
</dbReference>
<evidence type="ECO:0000313" key="13">
    <source>
        <dbReference type="Proteomes" id="UP000199700"/>
    </source>
</evidence>
<feature type="transmembrane region" description="Helical" evidence="10">
    <location>
        <begin position="370"/>
        <end position="391"/>
    </location>
</feature>
<feature type="region of interest" description="Disordered" evidence="9">
    <location>
        <begin position="268"/>
        <end position="290"/>
    </location>
</feature>
<protein>
    <recommendedName>
        <fullName evidence="2">histidine kinase</fullName>
        <ecNumber evidence="2">2.7.13.3</ecNumber>
    </recommendedName>
</protein>
<keyword evidence="7" id="KW-0067">ATP-binding</keyword>
<dbReference type="PANTHER" id="PTHR24421">
    <property type="entry name" value="NITRATE/NITRITE SENSOR PROTEIN NARX-RELATED"/>
    <property type="match status" value="1"/>
</dbReference>
<keyword evidence="6 12" id="KW-0418">Kinase</keyword>
<keyword evidence="10" id="KW-0472">Membrane</keyword>
<dbReference type="EMBL" id="LT629739">
    <property type="protein sequence ID" value="SDS80298.1"/>
    <property type="molecule type" value="Genomic_DNA"/>
</dbReference>
<keyword evidence="5" id="KW-0547">Nucleotide-binding</keyword>
<dbReference type="STRING" id="629680.SAMN04489751_2909"/>
<dbReference type="CDD" id="cd16917">
    <property type="entry name" value="HATPase_UhpB-NarQ-NarX-like"/>
    <property type="match status" value="1"/>
</dbReference>
<dbReference type="Pfam" id="PF07730">
    <property type="entry name" value="HisKA_3"/>
    <property type="match status" value="1"/>
</dbReference>
<feature type="compositionally biased region" description="Polar residues" evidence="9">
    <location>
        <begin position="333"/>
        <end position="350"/>
    </location>
</feature>
<keyword evidence="10" id="KW-0812">Transmembrane</keyword>
<evidence type="ECO:0000256" key="3">
    <source>
        <dbReference type="ARBA" id="ARBA00022553"/>
    </source>
</evidence>
<comment type="catalytic activity">
    <reaction evidence="1">
        <text>ATP + protein L-histidine = ADP + protein N-phospho-L-histidine.</text>
        <dbReference type="EC" id="2.7.13.3"/>
    </reaction>
</comment>
<dbReference type="EC" id="2.7.13.3" evidence="2"/>
<dbReference type="InterPro" id="IPR050482">
    <property type="entry name" value="Sensor_HK_TwoCompSys"/>
</dbReference>
<dbReference type="Gene3D" id="3.30.565.10">
    <property type="entry name" value="Histidine kinase-like ATPase, C-terminal domain"/>
    <property type="match status" value="1"/>
</dbReference>
<evidence type="ECO:0000256" key="5">
    <source>
        <dbReference type="ARBA" id="ARBA00022741"/>
    </source>
</evidence>
<keyword evidence="3" id="KW-0597">Phosphoprotein</keyword>
<evidence type="ECO:0000256" key="9">
    <source>
        <dbReference type="SAM" id="MobiDB-lite"/>
    </source>
</evidence>
<evidence type="ECO:0000256" key="4">
    <source>
        <dbReference type="ARBA" id="ARBA00022679"/>
    </source>
</evidence>